<evidence type="ECO:0000256" key="2">
    <source>
        <dbReference type="ARBA" id="ARBA00022729"/>
    </source>
</evidence>
<evidence type="ECO:0000259" key="7">
    <source>
        <dbReference type="Pfam" id="PF07773"/>
    </source>
</evidence>
<dbReference type="InterPro" id="IPR057724">
    <property type="entry name" value="TCTN1-3_N"/>
</dbReference>
<gene>
    <name evidence="9" type="ORF">SK128_022278</name>
</gene>
<keyword evidence="4" id="KW-0325">Glycoprotein</keyword>
<sequence length="774" mass="87131">MFLPTEYFIYIVVLRILHLSYAKEEALGNAVNENKPKNKFEVDLEAESLPITYPYDEDTTESVTKSISTVAVNILDEPSNNSNLNESISSSSNDTEEEIEEYEDSRTNISLATPFLDPLPTSPVPPASDPTEMTSFETKATVEDYCLCDLKINSCDVNCCCDPDCSDEDRKVFSKCQQRPHPVIGSEYCFQEHLIFRNHTEYKVDYNHPGTLCIVTDNNPQRTTYTSVQVANRLKDYDSIKKKIGRYYSWRADHHDKSFVEEPYRDGALIWAFNTEGNLFPFGIPVSVVGNECESTASVIYLQDTDTVCHQPLQDLLQDCASNMFLDAYNYLSFAVISDPRNFYQNESMETSDEMEIESTTDVSYITDSFDFTTQKTSSDTNEDHVKSQNLTMKSASMEEELFHRILDEYEGKLVRARPYICTVKESEEICTELHVKDIPRPVYEHGMCKNILSDVKYSFIHNGTDGIYDILAKVYFTNVTDFSVQVVQKYSVSFYWASSKAKTAFDRSGRPGYILGKPLLMGNLIKNVTDDGVIKEAISLSANPSHWMHILASDSNGKCNSSSAVTFGVDVRANCLFQIRQSEFELDCQPVQQRILKLLFGPVPLIKETLRIASYGDSDVNNPADWVPILIPEDPQCGVSNKLSAINSHFNLITSLHIEVAYSLQGSLANPQKKIIGMTLHFGESQTVKFPCFNAGCISLASFDGTTEVELITSVSFVDITKPPVPEYSKPPAIDIKLPYDFFYPFLPSKASYMGIYEGVVVGTILVMLWNCC</sequence>
<protein>
    <recommendedName>
        <fullName evidence="11">Tectonic</fullName>
    </recommendedName>
</protein>
<dbReference type="PANTHER" id="PTHR14611">
    <property type="entry name" value="TECTONIC FAMILY MEMBER"/>
    <property type="match status" value="1"/>
</dbReference>
<reference evidence="9 10" key="1">
    <citation type="submission" date="2023-11" db="EMBL/GenBank/DDBJ databases">
        <title>Halocaridina rubra genome assembly.</title>
        <authorList>
            <person name="Smith C."/>
        </authorList>
    </citation>
    <scope>NUCLEOTIDE SEQUENCE [LARGE SCALE GENOMIC DNA]</scope>
    <source>
        <strain evidence="9">EP-1</strain>
        <tissue evidence="9">Whole</tissue>
    </source>
</reference>
<dbReference type="Pfam" id="PF25752">
    <property type="entry name" value="DUF1619_N"/>
    <property type="match status" value="1"/>
</dbReference>
<evidence type="ECO:0000259" key="8">
    <source>
        <dbReference type="Pfam" id="PF25752"/>
    </source>
</evidence>
<dbReference type="InterPro" id="IPR011677">
    <property type="entry name" value="TCTN1-3_dom"/>
</dbReference>
<dbReference type="AlphaFoldDB" id="A0AAN8WDC4"/>
<organism evidence="9 10">
    <name type="scientific">Halocaridina rubra</name>
    <name type="common">Hawaiian red shrimp</name>
    <dbReference type="NCBI Taxonomy" id="373956"/>
    <lineage>
        <taxon>Eukaryota</taxon>
        <taxon>Metazoa</taxon>
        <taxon>Ecdysozoa</taxon>
        <taxon>Arthropoda</taxon>
        <taxon>Crustacea</taxon>
        <taxon>Multicrustacea</taxon>
        <taxon>Malacostraca</taxon>
        <taxon>Eumalacostraca</taxon>
        <taxon>Eucarida</taxon>
        <taxon>Decapoda</taxon>
        <taxon>Pleocyemata</taxon>
        <taxon>Caridea</taxon>
        <taxon>Atyoidea</taxon>
        <taxon>Atyidae</taxon>
        <taxon>Halocaridina</taxon>
    </lineage>
</organism>
<evidence type="ECO:0000256" key="6">
    <source>
        <dbReference type="SAM" id="SignalP"/>
    </source>
</evidence>
<dbReference type="GO" id="GO:0060271">
    <property type="term" value="P:cilium assembly"/>
    <property type="evidence" value="ECO:0007669"/>
    <property type="project" value="TreeGrafter"/>
</dbReference>
<dbReference type="PANTHER" id="PTHR14611:SF2">
    <property type="entry name" value="TECTONIC"/>
    <property type="match status" value="1"/>
</dbReference>
<feature type="domain" description="Tectonic-1-3 N-terminal" evidence="8">
    <location>
        <begin position="140"/>
        <end position="232"/>
    </location>
</feature>
<evidence type="ECO:0000256" key="5">
    <source>
        <dbReference type="SAM" id="MobiDB-lite"/>
    </source>
</evidence>
<dbReference type="Proteomes" id="UP001381693">
    <property type="component" value="Unassembled WGS sequence"/>
</dbReference>
<dbReference type="Pfam" id="PF07773">
    <property type="entry name" value="TCTN_DUF1619"/>
    <property type="match status" value="1"/>
</dbReference>
<comment type="caution">
    <text evidence="9">The sequence shown here is derived from an EMBL/GenBank/DDBJ whole genome shotgun (WGS) entry which is preliminary data.</text>
</comment>
<feature type="compositionally biased region" description="Low complexity" evidence="5">
    <location>
        <begin position="78"/>
        <end position="93"/>
    </location>
</feature>
<keyword evidence="3" id="KW-0970">Cilium biogenesis/degradation</keyword>
<keyword evidence="10" id="KW-1185">Reference proteome</keyword>
<evidence type="ECO:0000313" key="10">
    <source>
        <dbReference type="Proteomes" id="UP001381693"/>
    </source>
</evidence>
<feature type="signal peptide" evidence="6">
    <location>
        <begin position="1"/>
        <end position="22"/>
    </location>
</feature>
<feature type="domain" description="Tectonic-1-3" evidence="7">
    <location>
        <begin position="509"/>
        <end position="687"/>
    </location>
</feature>
<feature type="region of interest" description="Disordered" evidence="5">
    <location>
        <begin position="78"/>
        <end position="99"/>
    </location>
</feature>
<evidence type="ECO:0008006" key="11">
    <source>
        <dbReference type="Google" id="ProtNLM"/>
    </source>
</evidence>
<feature type="chain" id="PRO_5042987364" description="Tectonic" evidence="6">
    <location>
        <begin position="23"/>
        <end position="774"/>
    </location>
</feature>
<keyword evidence="2 6" id="KW-0732">Signal</keyword>
<dbReference type="InterPro" id="IPR040354">
    <property type="entry name" value="TCTN1-3"/>
</dbReference>
<dbReference type="EMBL" id="JAXCGZ010021358">
    <property type="protein sequence ID" value="KAK7053122.1"/>
    <property type="molecule type" value="Genomic_DNA"/>
</dbReference>
<comment type="similarity">
    <text evidence="1">Belongs to the tectonic family.</text>
</comment>
<name>A0AAN8WDC4_HALRR</name>
<evidence type="ECO:0000256" key="1">
    <source>
        <dbReference type="ARBA" id="ARBA00007633"/>
    </source>
</evidence>
<evidence type="ECO:0000313" key="9">
    <source>
        <dbReference type="EMBL" id="KAK7053122.1"/>
    </source>
</evidence>
<evidence type="ECO:0000256" key="3">
    <source>
        <dbReference type="ARBA" id="ARBA00022794"/>
    </source>
</evidence>
<accession>A0AAN8WDC4</accession>
<evidence type="ECO:0000256" key="4">
    <source>
        <dbReference type="ARBA" id="ARBA00023180"/>
    </source>
</evidence>
<proteinExistence type="inferred from homology"/>